<reference evidence="3 4" key="1">
    <citation type="journal article" date="2016" name="Antonie Van Leeuwenhoek">
        <title>Lysinibacillus endophyticus sp. nov., an indole-3-acetic acid producing endophytic bacterium isolated from corn root (Zea mays cv. Xinken-5).</title>
        <authorList>
            <person name="Yu J."/>
            <person name="Guan X."/>
            <person name="Liu C."/>
            <person name="Xiang W."/>
            <person name="Yu Z."/>
            <person name="Liu X."/>
            <person name="Wang G."/>
        </authorList>
    </citation>
    <scope>NUCLEOTIDE SEQUENCE [LARGE SCALE GENOMIC DNA]</scope>
    <source>
        <strain evidence="3 4">DSM 100506</strain>
    </source>
</reference>
<evidence type="ECO:0000313" key="3">
    <source>
        <dbReference type="EMBL" id="RKQ19689.1"/>
    </source>
</evidence>
<keyword evidence="4" id="KW-1185">Reference proteome</keyword>
<dbReference type="EC" id="2.1.1.171" evidence="3"/>
<accession>A0A494ZAF7</accession>
<dbReference type="RefSeq" id="WP_121212881.1">
    <property type="nucleotide sequence ID" value="NZ_JBBYAH010000001.1"/>
</dbReference>
<dbReference type="GO" id="GO:0052913">
    <property type="term" value="F:16S rRNA (guanine(966)-N(2))-methyltransferase activity"/>
    <property type="evidence" value="ECO:0007669"/>
    <property type="project" value="UniProtKB-EC"/>
</dbReference>
<dbReference type="OrthoDB" id="9803017at2"/>
<dbReference type="SUPFAM" id="SSF53335">
    <property type="entry name" value="S-adenosyl-L-methionine-dependent methyltransferases"/>
    <property type="match status" value="1"/>
</dbReference>
<keyword evidence="1 3" id="KW-0489">Methyltransferase</keyword>
<evidence type="ECO:0000256" key="1">
    <source>
        <dbReference type="ARBA" id="ARBA00022603"/>
    </source>
</evidence>
<organism evidence="3 4">
    <name type="scientific">Ureibacillus endophyticus</name>
    <dbReference type="NCBI Taxonomy" id="1978490"/>
    <lineage>
        <taxon>Bacteria</taxon>
        <taxon>Bacillati</taxon>
        <taxon>Bacillota</taxon>
        <taxon>Bacilli</taxon>
        <taxon>Bacillales</taxon>
        <taxon>Caryophanaceae</taxon>
        <taxon>Ureibacillus</taxon>
    </lineage>
</organism>
<dbReference type="EMBL" id="RBZN01000002">
    <property type="protein sequence ID" value="RKQ19689.1"/>
    <property type="molecule type" value="Genomic_DNA"/>
</dbReference>
<proteinExistence type="predicted"/>
<dbReference type="InterPro" id="IPR029063">
    <property type="entry name" value="SAM-dependent_MTases_sf"/>
</dbReference>
<sequence length="185" mass="20802">MRVVAGERKGMPLKAITGTTTRPTTDKVKESIFNIIGPFFEGGIVLDLFAGSGGLGIETLSRGASRGIFVEKDGRAYQTLLENIKKCRYEEIVETYKTDANRAVKGLLKRDIQINYLFMDPPYAKVEYYDLILTLIEANKLTDDAIIVCEHAKEVDLPKEYGEFTLTRQENYGGTIISIYRKIYG</sequence>
<evidence type="ECO:0000256" key="2">
    <source>
        <dbReference type="ARBA" id="ARBA00022679"/>
    </source>
</evidence>
<comment type="caution">
    <text evidence="3">The sequence shown here is derived from an EMBL/GenBank/DDBJ whole genome shotgun (WGS) entry which is preliminary data.</text>
</comment>
<dbReference type="Pfam" id="PF03602">
    <property type="entry name" value="Cons_hypoth95"/>
    <property type="match status" value="1"/>
</dbReference>
<dbReference type="PANTHER" id="PTHR43542">
    <property type="entry name" value="METHYLTRANSFERASE"/>
    <property type="match status" value="1"/>
</dbReference>
<gene>
    <name evidence="3" type="primary">rsmD</name>
    <name evidence="3" type="ORF">D8M03_01325</name>
</gene>
<keyword evidence="2 3" id="KW-0808">Transferase</keyword>
<dbReference type="PANTHER" id="PTHR43542:SF1">
    <property type="entry name" value="METHYLTRANSFERASE"/>
    <property type="match status" value="1"/>
</dbReference>
<dbReference type="Gene3D" id="3.40.50.150">
    <property type="entry name" value="Vaccinia Virus protein VP39"/>
    <property type="match status" value="1"/>
</dbReference>
<name>A0A494ZAF7_9BACL</name>
<evidence type="ECO:0000313" key="4">
    <source>
        <dbReference type="Proteomes" id="UP000272238"/>
    </source>
</evidence>
<dbReference type="PIRSF" id="PIRSF004553">
    <property type="entry name" value="CHP00095"/>
    <property type="match status" value="1"/>
</dbReference>
<dbReference type="AlphaFoldDB" id="A0A494ZAF7"/>
<protein>
    <submittedName>
        <fullName evidence="3">16S rRNA (Guanine(966)-N(2))-methyltransferase RsmD</fullName>
        <ecNumber evidence="3">2.1.1.171</ecNumber>
    </submittedName>
</protein>
<dbReference type="Proteomes" id="UP000272238">
    <property type="component" value="Unassembled WGS sequence"/>
</dbReference>
<dbReference type="InterPro" id="IPR004398">
    <property type="entry name" value="RNA_MeTrfase_RsmD"/>
</dbReference>
<dbReference type="NCBIfam" id="TIGR00095">
    <property type="entry name" value="16S rRNA (guanine(966)-N(2))-methyltransferase RsmD"/>
    <property type="match status" value="1"/>
</dbReference>